<evidence type="ECO:0000256" key="2">
    <source>
        <dbReference type="SAM" id="Phobius"/>
    </source>
</evidence>
<keyword evidence="2" id="KW-0472">Membrane</keyword>
<evidence type="ECO:0000313" key="3">
    <source>
        <dbReference type="EMBL" id="ACZ08119.1"/>
    </source>
</evidence>
<reference evidence="4" key="1">
    <citation type="submission" date="2009-09" db="EMBL/GenBank/DDBJ databases">
        <title>The complete chromosome of Sebaldella termitidis ATCC 33386.</title>
        <authorList>
            <consortium name="US DOE Joint Genome Institute (JGI-PGF)"/>
            <person name="Lucas S."/>
            <person name="Copeland A."/>
            <person name="Lapidus A."/>
            <person name="Glavina del Rio T."/>
            <person name="Dalin E."/>
            <person name="Tice H."/>
            <person name="Bruce D."/>
            <person name="Goodwin L."/>
            <person name="Pitluck S."/>
            <person name="Kyrpides N."/>
            <person name="Mavromatis K."/>
            <person name="Ivanova N."/>
            <person name="Mikhailova N."/>
            <person name="Sims D."/>
            <person name="Meincke L."/>
            <person name="Brettin T."/>
            <person name="Detter J.C."/>
            <person name="Han C."/>
            <person name="Larimer F."/>
            <person name="Land M."/>
            <person name="Hauser L."/>
            <person name="Markowitz V."/>
            <person name="Cheng J.F."/>
            <person name="Hugenholtz P."/>
            <person name="Woyke T."/>
            <person name="Wu D."/>
            <person name="Eisen J.A."/>
        </authorList>
    </citation>
    <scope>NUCLEOTIDE SEQUENCE [LARGE SCALE GENOMIC DNA]</scope>
    <source>
        <strain evidence="4">ATCC 33386 / NCTC 11300</strain>
    </source>
</reference>
<evidence type="ECO:0000256" key="1">
    <source>
        <dbReference type="SAM" id="Coils"/>
    </source>
</evidence>
<gene>
    <name evidence="3" type="ordered locus">Sterm_1252</name>
</gene>
<reference evidence="3 4" key="2">
    <citation type="journal article" date="2010" name="Stand. Genomic Sci.">
        <title>Complete genome sequence of Sebaldella termitidis type strain (NCTC 11300).</title>
        <authorList>
            <person name="Harmon-Smith M."/>
            <person name="Celia L."/>
            <person name="Chertkov O."/>
            <person name="Lapidus A."/>
            <person name="Copeland A."/>
            <person name="Glavina Del Rio T."/>
            <person name="Nolan M."/>
            <person name="Lucas S."/>
            <person name="Tice H."/>
            <person name="Cheng J.F."/>
            <person name="Han C."/>
            <person name="Detter J.C."/>
            <person name="Bruce D."/>
            <person name="Goodwin L."/>
            <person name="Pitluck S."/>
            <person name="Pati A."/>
            <person name="Liolios K."/>
            <person name="Ivanova N."/>
            <person name="Mavromatis K."/>
            <person name="Mikhailova N."/>
            <person name="Chen A."/>
            <person name="Palaniappan K."/>
            <person name="Land M."/>
            <person name="Hauser L."/>
            <person name="Chang Y.J."/>
            <person name="Jeffries C.D."/>
            <person name="Brettin T."/>
            <person name="Goker M."/>
            <person name="Beck B."/>
            <person name="Bristow J."/>
            <person name="Eisen J.A."/>
            <person name="Markowitz V."/>
            <person name="Hugenholtz P."/>
            <person name="Kyrpides N.C."/>
            <person name="Klenk H.P."/>
            <person name="Chen F."/>
        </authorList>
    </citation>
    <scope>NUCLEOTIDE SEQUENCE [LARGE SCALE GENOMIC DNA]</scope>
    <source>
        <strain evidence="4">ATCC 33386 / NCTC 11300</strain>
    </source>
</reference>
<evidence type="ECO:0000313" key="4">
    <source>
        <dbReference type="Proteomes" id="UP000000845"/>
    </source>
</evidence>
<dbReference type="RefSeq" id="WP_012860715.1">
    <property type="nucleotide sequence ID" value="NC_013517.1"/>
</dbReference>
<protein>
    <submittedName>
        <fullName evidence="3">Uncharacterized protein</fullName>
    </submittedName>
</protein>
<accession>D1AH85</accession>
<keyword evidence="2" id="KW-0812">Transmembrane</keyword>
<dbReference type="EMBL" id="CP001739">
    <property type="protein sequence ID" value="ACZ08119.1"/>
    <property type="molecule type" value="Genomic_DNA"/>
</dbReference>
<dbReference type="Proteomes" id="UP000000845">
    <property type="component" value="Chromosome"/>
</dbReference>
<feature type="coiled-coil region" evidence="1">
    <location>
        <begin position="71"/>
        <end position="105"/>
    </location>
</feature>
<dbReference type="STRING" id="526218.Sterm_1252"/>
<sequence length="149" mass="17249">MNIEILMDKVETYGVKKCSKCGIEFPNIKEYFYQTTGTKDGLRTDCKRCQDTQKLRKKISYLKELETVEAAKAKEAEIKELKRIIEKGNQERKNLENIIAMTDERNETLSDTAAKFSEKYLRSHKWNYVLGGGLAMLIIGIGIIHFCRF</sequence>
<organism evidence="3 4">
    <name type="scientific">Sebaldella termitidis (strain ATCC 33386 / NCTC 11300)</name>
    <dbReference type="NCBI Taxonomy" id="526218"/>
    <lineage>
        <taxon>Bacteria</taxon>
        <taxon>Fusobacteriati</taxon>
        <taxon>Fusobacteriota</taxon>
        <taxon>Fusobacteriia</taxon>
        <taxon>Fusobacteriales</taxon>
        <taxon>Leptotrichiaceae</taxon>
        <taxon>Sebaldella</taxon>
    </lineage>
</organism>
<feature type="transmembrane region" description="Helical" evidence="2">
    <location>
        <begin position="126"/>
        <end position="146"/>
    </location>
</feature>
<dbReference type="AlphaFoldDB" id="D1AH85"/>
<dbReference type="HOGENOM" id="CLU_1748372_0_0_0"/>
<keyword evidence="4" id="KW-1185">Reference proteome</keyword>
<keyword evidence="2" id="KW-1133">Transmembrane helix</keyword>
<keyword evidence="1" id="KW-0175">Coiled coil</keyword>
<name>D1AH85_SEBTE</name>
<proteinExistence type="predicted"/>
<dbReference type="KEGG" id="str:Sterm_1252"/>